<dbReference type="PANTHER" id="PTHR32552:SF81">
    <property type="entry name" value="TONB-DEPENDENT OUTER MEMBRANE RECEPTOR"/>
    <property type="match status" value="1"/>
</dbReference>
<evidence type="ECO:0000313" key="13">
    <source>
        <dbReference type="Proteomes" id="UP001247805"/>
    </source>
</evidence>
<keyword evidence="12" id="KW-0675">Receptor</keyword>
<keyword evidence="2" id="KW-0813">Transport</keyword>
<keyword evidence="9" id="KW-0472">Membrane</keyword>
<keyword evidence="5" id="KW-0812">Transmembrane</keyword>
<dbReference type="InterPro" id="IPR039426">
    <property type="entry name" value="TonB-dep_rcpt-like"/>
</dbReference>
<evidence type="ECO:0000256" key="7">
    <source>
        <dbReference type="ARBA" id="ARBA00023065"/>
    </source>
</evidence>
<keyword evidence="10" id="KW-0998">Cell outer membrane</keyword>
<organism evidence="12 13">
    <name type="scientific">Paraglaciecola aquimarina</name>
    <dbReference type="NCBI Taxonomy" id="1235557"/>
    <lineage>
        <taxon>Bacteria</taxon>
        <taxon>Pseudomonadati</taxon>
        <taxon>Pseudomonadota</taxon>
        <taxon>Gammaproteobacteria</taxon>
        <taxon>Alteromonadales</taxon>
        <taxon>Alteromonadaceae</taxon>
        <taxon>Paraglaciecola</taxon>
    </lineage>
</organism>
<evidence type="ECO:0000259" key="11">
    <source>
        <dbReference type="Pfam" id="PF00593"/>
    </source>
</evidence>
<evidence type="ECO:0000256" key="10">
    <source>
        <dbReference type="ARBA" id="ARBA00023237"/>
    </source>
</evidence>
<dbReference type="Proteomes" id="UP001247805">
    <property type="component" value="Unassembled WGS sequence"/>
</dbReference>
<comment type="subcellular location">
    <subcellularLocation>
        <location evidence="1">Cell outer membrane</location>
        <topology evidence="1">Multi-pass membrane protein</topology>
    </subcellularLocation>
</comment>
<accession>A0ABU3T0S5</accession>
<sequence>MVSPRFALTYKVNNIMNVYGGVSIGKRSGYPQINITNPTVDTYEFTTNNIGNETLISYEIGAKGQTKNSYFDAALYTYDYKDFQTISLDVSEGTANAGKATAWGFEGVVSTTLTSWLDGYANYAYIDTEYENFFDTLNGERVDLSGNEFRLAPKHTFSIGLDTIINISGDWDFFANTRYSYRSKYFFNNDNLETERQEGFGLLDFNIGIENFSKGYKIELYAENATDKEWNRDVGNAGKLFGTTTAIRANPRFYGVRLRAAF</sequence>
<dbReference type="Pfam" id="PF00593">
    <property type="entry name" value="TonB_dep_Rec_b-barrel"/>
    <property type="match status" value="1"/>
</dbReference>
<dbReference type="PANTHER" id="PTHR32552">
    <property type="entry name" value="FERRICHROME IRON RECEPTOR-RELATED"/>
    <property type="match status" value="1"/>
</dbReference>
<protein>
    <submittedName>
        <fullName evidence="12">TonB-dependent receptor</fullName>
    </submittedName>
</protein>
<dbReference type="SUPFAM" id="SSF56935">
    <property type="entry name" value="Porins"/>
    <property type="match status" value="1"/>
</dbReference>
<evidence type="ECO:0000256" key="4">
    <source>
        <dbReference type="ARBA" id="ARBA00022496"/>
    </source>
</evidence>
<gene>
    <name evidence="12" type="ORF">RS130_19950</name>
</gene>
<name>A0ABU3T0S5_9ALTE</name>
<dbReference type="EMBL" id="JAWDIO010000002">
    <property type="protein sequence ID" value="MDU0355856.1"/>
    <property type="molecule type" value="Genomic_DNA"/>
</dbReference>
<evidence type="ECO:0000256" key="9">
    <source>
        <dbReference type="ARBA" id="ARBA00023136"/>
    </source>
</evidence>
<keyword evidence="4" id="KW-0410">Iron transport</keyword>
<feature type="domain" description="TonB-dependent receptor-like beta-barrel" evidence="11">
    <location>
        <begin position="2"/>
        <end position="224"/>
    </location>
</feature>
<keyword evidence="7" id="KW-0406">Ion transport</keyword>
<evidence type="ECO:0000256" key="8">
    <source>
        <dbReference type="ARBA" id="ARBA00023077"/>
    </source>
</evidence>
<dbReference type="InterPro" id="IPR000531">
    <property type="entry name" value="Beta-barrel_TonB"/>
</dbReference>
<evidence type="ECO:0000256" key="3">
    <source>
        <dbReference type="ARBA" id="ARBA00022452"/>
    </source>
</evidence>
<keyword evidence="13" id="KW-1185">Reference proteome</keyword>
<dbReference type="Gene3D" id="2.40.170.20">
    <property type="entry name" value="TonB-dependent receptor, beta-barrel domain"/>
    <property type="match status" value="1"/>
</dbReference>
<keyword evidence="3" id="KW-1134">Transmembrane beta strand</keyword>
<dbReference type="InterPro" id="IPR036942">
    <property type="entry name" value="Beta-barrel_TonB_sf"/>
</dbReference>
<evidence type="ECO:0000256" key="5">
    <source>
        <dbReference type="ARBA" id="ARBA00022692"/>
    </source>
</evidence>
<comment type="caution">
    <text evidence="12">The sequence shown here is derived from an EMBL/GenBank/DDBJ whole genome shotgun (WGS) entry which is preliminary data.</text>
</comment>
<evidence type="ECO:0000256" key="1">
    <source>
        <dbReference type="ARBA" id="ARBA00004571"/>
    </source>
</evidence>
<keyword evidence="8" id="KW-0798">TonB box</keyword>
<keyword evidence="6" id="KW-0408">Iron</keyword>
<dbReference type="RefSeq" id="WP_316027376.1">
    <property type="nucleotide sequence ID" value="NZ_JAWDIO010000002.1"/>
</dbReference>
<proteinExistence type="predicted"/>
<evidence type="ECO:0000313" key="12">
    <source>
        <dbReference type="EMBL" id="MDU0355856.1"/>
    </source>
</evidence>
<evidence type="ECO:0000256" key="6">
    <source>
        <dbReference type="ARBA" id="ARBA00023004"/>
    </source>
</evidence>
<evidence type="ECO:0000256" key="2">
    <source>
        <dbReference type="ARBA" id="ARBA00022448"/>
    </source>
</evidence>
<reference evidence="12 13" key="1">
    <citation type="submission" date="2023-10" db="EMBL/GenBank/DDBJ databases">
        <title>Glaciecola aquimarina strain GGW-M5 nov., isolated from a coastal seawater.</title>
        <authorList>
            <person name="Bayburt H."/>
            <person name="Kim J.M."/>
            <person name="Choi B.J."/>
            <person name="Jeon C.O."/>
        </authorList>
    </citation>
    <scope>NUCLEOTIDE SEQUENCE [LARGE SCALE GENOMIC DNA]</scope>
    <source>
        <strain evidence="12 13">KCTC 32108</strain>
    </source>
</reference>